<dbReference type="GO" id="GO:1990904">
    <property type="term" value="C:ribonucleoprotein complex"/>
    <property type="evidence" value="ECO:0007669"/>
    <property type="project" value="UniProtKB-KW"/>
</dbReference>
<keyword evidence="2 3" id="KW-0687">Ribonucleoprotein</keyword>
<dbReference type="Proteomes" id="UP000193404">
    <property type="component" value="Chromosome"/>
</dbReference>
<dbReference type="PROSITE" id="PS01104">
    <property type="entry name" value="RIBOSOMAL_L13E"/>
    <property type="match status" value="1"/>
</dbReference>
<dbReference type="RefSeq" id="WP_148690517.1">
    <property type="nucleotide sequence ID" value="NZ_CP020477.1"/>
</dbReference>
<sequence length="84" mass="9763">MDRPQAIIKRPTYYFEYSHERKQNRVGRGFSLGELKNAGITLQEAKKLGLRVDIRRKSIHQENVDSLKKYKESLGNQKVSLSKS</sequence>
<dbReference type="NCBIfam" id="NF008914">
    <property type="entry name" value="PRK12277.1"/>
    <property type="match status" value="1"/>
</dbReference>
<dbReference type="GO" id="GO:0006412">
    <property type="term" value="P:translation"/>
    <property type="evidence" value="ECO:0007669"/>
    <property type="project" value="UniProtKB-UniRule"/>
</dbReference>
<evidence type="ECO:0000313" key="5">
    <source>
        <dbReference type="EMBL" id="ARM74766.1"/>
    </source>
</evidence>
<dbReference type="HAMAP" id="MF_00499">
    <property type="entry name" value="Ribosomal_eL13"/>
    <property type="match status" value="1"/>
</dbReference>
<protein>
    <recommendedName>
        <fullName evidence="3">Large ribosomal subunit protein eL13</fullName>
    </recommendedName>
</protein>
<dbReference type="GeneID" id="41589482"/>
<comment type="similarity">
    <text evidence="3 4">Belongs to the eukaryotic ribosomal protein eL13 family.</text>
</comment>
<dbReference type="OrthoDB" id="17872at2157"/>
<evidence type="ECO:0000256" key="4">
    <source>
        <dbReference type="RuleBase" id="RU000572"/>
    </source>
</evidence>
<dbReference type="KEGG" id="aman:B6F84_01150"/>
<evidence type="ECO:0000256" key="1">
    <source>
        <dbReference type="ARBA" id="ARBA00022980"/>
    </source>
</evidence>
<reference evidence="5 6" key="1">
    <citation type="submission" date="2017-03" db="EMBL/GenBank/DDBJ databases">
        <title>Sulfur activation and transportation mechanism of thermophilic Archaea Acidianus manzaensis YN-25.</title>
        <authorList>
            <person name="Ma Y."/>
            <person name="Yang Y."/>
            <person name="Xia J."/>
        </authorList>
    </citation>
    <scope>NUCLEOTIDE SEQUENCE [LARGE SCALE GENOMIC DNA]</scope>
    <source>
        <strain evidence="5 6">YN-25</strain>
    </source>
</reference>
<organism evidence="5 6">
    <name type="scientific">Acidianus manzaensis</name>
    <dbReference type="NCBI Taxonomy" id="282676"/>
    <lineage>
        <taxon>Archaea</taxon>
        <taxon>Thermoproteota</taxon>
        <taxon>Thermoprotei</taxon>
        <taxon>Sulfolobales</taxon>
        <taxon>Sulfolobaceae</taxon>
        <taxon>Acidianus</taxon>
    </lineage>
</organism>
<dbReference type="STRING" id="282676.B6F84_01150"/>
<dbReference type="AlphaFoldDB" id="A0A1W6JWU7"/>
<proteinExistence type="inferred from homology"/>
<dbReference type="GO" id="GO:0003735">
    <property type="term" value="F:structural constituent of ribosome"/>
    <property type="evidence" value="ECO:0007669"/>
    <property type="project" value="InterPro"/>
</dbReference>
<evidence type="ECO:0000313" key="6">
    <source>
        <dbReference type="Proteomes" id="UP000193404"/>
    </source>
</evidence>
<dbReference type="GO" id="GO:0005840">
    <property type="term" value="C:ribosome"/>
    <property type="evidence" value="ECO:0007669"/>
    <property type="project" value="UniProtKB-KW"/>
</dbReference>
<name>A0A1W6JWU7_9CREN</name>
<keyword evidence="6" id="KW-1185">Reference proteome</keyword>
<evidence type="ECO:0000256" key="3">
    <source>
        <dbReference type="HAMAP-Rule" id="MF_00499"/>
    </source>
</evidence>
<gene>
    <name evidence="3" type="primary">rpl13e</name>
    <name evidence="5" type="ORF">B6F84_01150</name>
</gene>
<keyword evidence="1 3" id="KW-0689">Ribosomal protein</keyword>
<dbReference type="EMBL" id="CP020477">
    <property type="protein sequence ID" value="ARM74766.1"/>
    <property type="molecule type" value="Genomic_DNA"/>
</dbReference>
<accession>A0A1W6JWU7</accession>
<dbReference type="InterPro" id="IPR018256">
    <property type="entry name" value="Ribosomal_eL13_CS"/>
</dbReference>
<dbReference type="Pfam" id="PF01294">
    <property type="entry name" value="Ribosomal_L13e"/>
    <property type="match status" value="1"/>
</dbReference>
<evidence type="ECO:0000256" key="2">
    <source>
        <dbReference type="ARBA" id="ARBA00023274"/>
    </source>
</evidence>
<dbReference type="InterPro" id="IPR001380">
    <property type="entry name" value="Ribosomal_eL13"/>
</dbReference>